<evidence type="ECO:0000313" key="5">
    <source>
        <dbReference type="Proteomes" id="UP000272942"/>
    </source>
</evidence>
<dbReference type="Proteomes" id="UP000272942">
    <property type="component" value="Unassembled WGS sequence"/>
</dbReference>
<dbReference type="WBParaSite" id="ECPE_0001560601-mRNA-1">
    <property type="protein sequence ID" value="ECPE_0001560601-mRNA-1"/>
    <property type="gene ID" value="ECPE_0001560601"/>
</dbReference>
<feature type="domain" description="4'-phosphopantetheinyl transferase N-terminal" evidence="3">
    <location>
        <begin position="14"/>
        <end position="107"/>
    </location>
</feature>
<proteinExistence type="predicted"/>
<dbReference type="Pfam" id="PF22624">
    <property type="entry name" value="AASDHPPT_N"/>
    <property type="match status" value="1"/>
</dbReference>
<reference evidence="4 5" key="2">
    <citation type="submission" date="2018-11" db="EMBL/GenBank/DDBJ databases">
        <authorList>
            <consortium name="Pathogen Informatics"/>
        </authorList>
    </citation>
    <scope>NUCLEOTIDE SEQUENCE [LARGE SCALE GENOMIC DNA]</scope>
    <source>
        <strain evidence="4 5">Egypt</strain>
    </source>
</reference>
<dbReference type="Gene3D" id="3.90.470.20">
    <property type="entry name" value="4'-phosphopantetheinyl transferase domain"/>
    <property type="match status" value="1"/>
</dbReference>
<dbReference type="GO" id="GO:0000287">
    <property type="term" value="F:magnesium ion binding"/>
    <property type="evidence" value="ECO:0007669"/>
    <property type="project" value="InterPro"/>
</dbReference>
<sequence>MTAILLRKLISHGSWTPSKSEFLFALSCLSQEEQSTAMRYAFQRDVLSSMCGKILTRHVISGVLGMPSNMICIERTDMGKPFVSNADQNIDFNISHGGDLTTLVAVQQGSCGVDVMRVELPRKYLKWYR</sequence>
<accession>A0A183B8N1</accession>
<evidence type="ECO:0000259" key="3">
    <source>
        <dbReference type="Pfam" id="PF22624"/>
    </source>
</evidence>
<evidence type="ECO:0000313" key="4">
    <source>
        <dbReference type="EMBL" id="VDP92838.1"/>
    </source>
</evidence>
<organism evidence="6">
    <name type="scientific">Echinostoma caproni</name>
    <dbReference type="NCBI Taxonomy" id="27848"/>
    <lineage>
        <taxon>Eukaryota</taxon>
        <taxon>Metazoa</taxon>
        <taxon>Spiralia</taxon>
        <taxon>Lophotrochozoa</taxon>
        <taxon>Platyhelminthes</taxon>
        <taxon>Trematoda</taxon>
        <taxon>Digenea</taxon>
        <taxon>Plagiorchiida</taxon>
        <taxon>Echinostomata</taxon>
        <taxon>Echinostomatoidea</taxon>
        <taxon>Echinostomatidae</taxon>
        <taxon>Echinostoma</taxon>
    </lineage>
</organism>
<dbReference type="EC" id="2.7.8.7" evidence="1"/>
<dbReference type="AlphaFoldDB" id="A0A183B8N1"/>
<reference evidence="6" key="1">
    <citation type="submission" date="2016-06" db="UniProtKB">
        <authorList>
            <consortium name="WormBaseParasite"/>
        </authorList>
    </citation>
    <scope>IDENTIFICATION</scope>
</reference>
<evidence type="ECO:0000256" key="1">
    <source>
        <dbReference type="ARBA" id="ARBA00013172"/>
    </source>
</evidence>
<keyword evidence="2" id="KW-0808">Transferase</keyword>
<dbReference type="EMBL" id="UZAN01061009">
    <property type="protein sequence ID" value="VDP92838.1"/>
    <property type="molecule type" value="Genomic_DNA"/>
</dbReference>
<evidence type="ECO:0000313" key="6">
    <source>
        <dbReference type="WBParaSite" id="ECPE_0001560601-mRNA-1"/>
    </source>
</evidence>
<dbReference type="PANTHER" id="PTHR12215:SF10">
    <property type="entry name" value="L-AMINOADIPATE-SEMIALDEHYDE DEHYDROGENASE-PHOSPHOPANTETHEINYL TRANSFERASE"/>
    <property type="match status" value="1"/>
</dbReference>
<evidence type="ECO:0000256" key="2">
    <source>
        <dbReference type="ARBA" id="ARBA00022679"/>
    </source>
</evidence>
<dbReference type="PANTHER" id="PTHR12215">
    <property type="entry name" value="PHOSPHOPANTETHEINE TRANSFERASE"/>
    <property type="match status" value="1"/>
</dbReference>
<dbReference type="InterPro" id="IPR055066">
    <property type="entry name" value="AASDHPPT_N"/>
</dbReference>
<dbReference type="GO" id="GO:0005829">
    <property type="term" value="C:cytosol"/>
    <property type="evidence" value="ECO:0007669"/>
    <property type="project" value="TreeGrafter"/>
</dbReference>
<gene>
    <name evidence="4" type="ORF">ECPE_LOCUS15566</name>
</gene>
<protein>
    <recommendedName>
        <fullName evidence="1">holo-[acyl-carrier-protein] synthase</fullName>
        <ecNumber evidence="1">2.7.8.7</ecNumber>
    </recommendedName>
</protein>
<dbReference type="OrthoDB" id="26719at2759"/>
<keyword evidence="5" id="KW-1185">Reference proteome</keyword>
<name>A0A183B8N1_9TREM</name>
<dbReference type="InterPro" id="IPR037143">
    <property type="entry name" value="4-PPantetheinyl_Trfase_dom_sf"/>
</dbReference>
<dbReference type="GO" id="GO:0019878">
    <property type="term" value="P:lysine biosynthetic process via aminoadipic acid"/>
    <property type="evidence" value="ECO:0007669"/>
    <property type="project" value="TreeGrafter"/>
</dbReference>
<dbReference type="GO" id="GO:0008897">
    <property type="term" value="F:holo-[acyl-carrier-protein] synthase activity"/>
    <property type="evidence" value="ECO:0007669"/>
    <property type="project" value="UniProtKB-EC"/>
</dbReference>
<dbReference type="InterPro" id="IPR050559">
    <property type="entry name" value="P-Pant_transferase_sf"/>
</dbReference>
<dbReference type="SUPFAM" id="SSF56214">
    <property type="entry name" value="4'-phosphopantetheinyl transferase"/>
    <property type="match status" value="1"/>
</dbReference>